<dbReference type="InterPro" id="IPR008869">
    <property type="entry name" value="MlaC/ttg2D"/>
</dbReference>
<name>A0ABX7N5A6_9BACT</name>
<protein>
    <submittedName>
        <fullName evidence="2">ABC transporter substrate-binding protein</fullName>
    </submittedName>
</protein>
<dbReference type="Pfam" id="PF05494">
    <property type="entry name" value="MlaC"/>
    <property type="match status" value="1"/>
</dbReference>
<feature type="chain" id="PRO_5046130416" evidence="1">
    <location>
        <begin position="23"/>
        <end position="192"/>
    </location>
</feature>
<organism evidence="2 3">
    <name type="scientific">Myxococcus landrumensis</name>
    <dbReference type="NCBI Taxonomy" id="2813577"/>
    <lineage>
        <taxon>Bacteria</taxon>
        <taxon>Pseudomonadati</taxon>
        <taxon>Myxococcota</taxon>
        <taxon>Myxococcia</taxon>
        <taxon>Myxococcales</taxon>
        <taxon>Cystobacterineae</taxon>
        <taxon>Myxococcaceae</taxon>
        <taxon>Myxococcus</taxon>
    </lineage>
</organism>
<proteinExistence type="predicted"/>
<dbReference type="InterPro" id="IPR042245">
    <property type="entry name" value="Tgt2/MlaC_sf"/>
</dbReference>
<keyword evidence="3" id="KW-1185">Reference proteome</keyword>
<evidence type="ECO:0000256" key="1">
    <source>
        <dbReference type="SAM" id="SignalP"/>
    </source>
</evidence>
<dbReference type="RefSeq" id="WP_015352657.1">
    <property type="nucleotide sequence ID" value="NZ_CP071091.1"/>
</dbReference>
<gene>
    <name evidence="2" type="ORF">JY572_31685</name>
</gene>
<evidence type="ECO:0000313" key="3">
    <source>
        <dbReference type="Proteomes" id="UP000663090"/>
    </source>
</evidence>
<evidence type="ECO:0000313" key="2">
    <source>
        <dbReference type="EMBL" id="QSQ12877.1"/>
    </source>
</evidence>
<dbReference type="Proteomes" id="UP000663090">
    <property type="component" value="Chromosome"/>
</dbReference>
<keyword evidence="1" id="KW-0732">Signal</keyword>
<reference evidence="2 3" key="1">
    <citation type="submission" date="2021-02" db="EMBL/GenBank/DDBJ databases">
        <title>De Novo genome assembly of isolated myxobacteria.</title>
        <authorList>
            <person name="Stevens D.C."/>
        </authorList>
    </citation>
    <scope>NUCLEOTIDE SEQUENCE [LARGE SCALE GENOMIC DNA]</scope>
    <source>
        <strain evidence="2 3">SCHIC003</strain>
    </source>
</reference>
<feature type="signal peptide" evidence="1">
    <location>
        <begin position="1"/>
        <end position="22"/>
    </location>
</feature>
<dbReference type="EMBL" id="CP071091">
    <property type="protein sequence ID" value="QSQ12877.1"/>
    <property type="molecule type" value="Genomic_DNA"/>
</dbReference>
<dbReference type="Gene3D" id="3.10.450.710">
    <property type="entry name" value="Tgt2/MlaC"/>
    <property type="match status" value="1"/>
</dbReference>
<sequence length="192" mass="21491">MNARFRTLSLLVAFTLSVPALAAAPKQKDDPIAKPVKTVVSSVRYERDAAALKLFGGEEQGKYLLGDSWAKGTDEQRKEFVTLFHGLFAKIAFPRVRENFKSLEDIVYSPAEVNGNEATVDSVVFIKHPLKTQEMKLKYRLVKDGAAWKVVDVTVLGSSMLQDIRDTQVQPLLQQGGWDLLLGRMRQELAKK</sequence>
<accession>A0ABX7N5A6</accession>